<organism evidence="3 4">
    <name type="scientific">Shewanella fodinae</name>
    <dbReference type="NCBI Taxonomy" id="552357"/>
    <lineage>
        <taxon>Bacteria</taxon>
        <taxon>Pseudomonadati</taxon>
        <taxon>Pseudomonadota</taxon>
        <taxon>Gammaproteobacteria</taxon>
        <taxon>Alteromonadales</taxon>
        <taxon>Shewanellaceae</taxon>
        <taxon>Shewanella</taxon>
    </lineage>
</organism>
<dbReference type="Pfam" id="PF08546">
    <property type="entry name" value="ApbA_C"/>
    <property type="match status" value="1"/>
</dbReference>
<dbReference type="GO" id="GO:0016491">
    <property type="term" value="F:oxidoreductase activity"/>
    <property type="evidence" value="ECO:0007669"/>
    <property type="project" value="UniProtKB-KW"/>
</dbReference>
<dbReference type="GO" id="GO:0005737">
    <property type="term" value="C:cytoplasm"/>
    <property type="evidence" value="ECO:0007669"/>
    <property type="project" value="TreeGrafter"/>
</dbReference>
<evidence type="ECO:0000313" key="3">
    <source>
        <dbReference type="EMBL" id="TCN75045.1"/>
    </source>
</evidence>
<dbReference type="RefSeq" id="WP_165900196.1">
    <property type="nucleotide sequence ID" value="NZ_SLWF01000091.1"/>
</dbReference>
<evidence type="ECO:0000259" key="2">
    <source>
        <dbReference type="Pfam" id="PF08546"/>
    </source>
</evidence>
<feature type="domain" description="Ketopantoate reductase C-terminal" evidence="2">
    <location>
        <begin position="109"/>
        <end position="219"/>
    </location>
</feature>
<evidence type="ECO:0000313" key="4">
    <source>
        <dbReference type="Proteomes" id="UP000294832"/>
    </source>
</evidence>
<accession>A0A4R2EZV3</accession>
<dbReference type="PANTHER" id="PTHR21708:SF26">
    <property type="entry name" value="2-DEHYDROPANTOATE 2-REDUCTASE"/>
    <property type="match status" value="1"/>
</dbReference>
<dbReference type="InterPro" id="IPR013752">
    <property type="entry name" value="KPA_reductase"/>
</dbReference>
<evidence type="ECO:0000256" key="1">
    <source>
        <dbReference type="ARBA" id="ARBA00023002"/>
    </source>
</evidence>
<dbReference type="EMBL" id="SLWF01000091">
    <property type="protein sequence ID" value="TCN75045.1"/>
    <property type="molecule type" value="Genomic_DNA"/>
</dbReference>
<dbReference type="Gene3D" id="3.40.50.720">
    <property type="entry name" value="NAD(P)-binding Rossmann-like Domain"/>
    <property type="match status" value="1"/>
</dbReference>
<dbReference type="AlphaFoldDB" id="A0A4R2EZV3"/>
<proteinExistence type="predicted"/>
<name>A0A4R2EZV3_9GAMM</name>
<protein>
    <submittedName>
        <fullName evidence="3">2-dehydropantoate 2-reductase</fullName>
    </submittedName>
</protein>
<keyword evidence="4" id="KW-1185">Reference proteome</keyword>
<dbReference type="Gene3D" id="1.10.1040.10">
    <property type="entry name" value="N-(1-d-carboxylethyl)-l-norvaline Dehydrogenase, domain 2"/>
    <property type="match status" value="1"/>
</dbReference>
<dbReference type="InterPro" id="IPR051402">
    <property type="entry name" value="KPR-Related"/>
</dbReference>
<dbReference type="InterPro" id="IPR008927">
    <property type="entry name" value="6-PGluconate_DH-like_C_sf"/>
</dbReference>
<keyword evidence="1" id="KW-0560">Oxidoreductase</keyword>
<dbReference type="SUPFAM" id="SSF48179">
    <property type="entry name" value="6-phosphogluconate dehydrogenase C-terminal domain-like"/>
    <property type="match status" value="1"/>
</dbReference>
<dbReference type="InterPro" id="IPR013328">
    <property type="entry name" value="6PGD_dom2"/>
</dbReference>
<dbReference type="PANTHER" id="PTHR21708">
    <property type="entry name" value="PROBABLE 2-DEHYDROPANTOATE 2-REDUCTASE"/>
    <property type="match status" value="1"/>
</dbReference>
<sequence>MWPKRLDHYTAKANANKYLADVLSKNASAIDIVLMQNGIGIECPFLNKGFRSVSRCVVYITAEKIQEGTYTARMVKPSPIGLLEGIDEKTTNIADAINTKALRFYNASDIQYQVWKKGIINAVFNSICPLLDTDNGIFDRDETIMALAANVVKECVPVANQAGIDITQEEIIEGIHAISKISAGQLISTLQDIKAHRETEMNYFNMEICRLAEELKIKTDLSLTRALGVITIRKAAIATNDLSVEK</sequence>
<reference evidence="3 4" key="1">
    <citation type="submission" date="2019-03" db="EMBL/GenBank/DDBJ databases">
        <title>Freshwater and sediment microbial communities from various areas in North America, analyzing microbe dynamics in response to fracking.</title>
        <authorList>
            <person name="Lamendella R."/>
        </authorList>
    </citation>
    <scope>NUCLEOTIDE SEQUENCE [LARGE SCALE GENOMIC DNA]</scope>
    <source>
        <strain evidence="3 4">74A</strain>
    </source>
</reference>
<dbReference type="Proteomes" id="UP000294832">
    <property type="component" value="Unassembled WGS sequence"/>
</dbReference>
<comment type="caution">
    <text evidence="3">The sequence shown here is derived from an EMBL/GenBank/DDBJ whole genome shotgun (WGS) entry which is preliminary data.</text>
</comment>
<gene>
    <name evidence="3" type="ORF">EDC91_1911</name>
</gene>